<dbReference type="SMART" id="SM00587">
    <property type="entry name" value="CHK"/>
    <property type="match status" value="1"/>
</dbReference>
<dbReference type="EMBL" id="LJIG01001498">
    <property type="protein sequence ID" value="KRT85442.1"/>
    <property type="molecule type" value="Genomic_DNA"/>
</dbReference>
<keyword evidence="2" id="KW-0808">Transferase</keyword>
<dbReference type="Pfam" id="PF02958">
    <property type="entry name" value="EcKL"/>
    <property type="match status" value="1"/>
</dbReference>
<dbReference type="InterPro" id="IPR015897">
    <property type="entry name" value="CHK_kinase-like"/>
</dbReference>
<organism evidence="2 3">
    <name type="scientific">Oryctes borbonicus</name>
    <dbReference type="NCBI Taxonomy" id="1629725"/>
    <lineage>
        <taxon>Eukaryota</taxon>
        <taxon>Metazoa</taxon>
        <taxon>Ecdysozoa</taxon>
        <taxon>Arthropoda</taxon>
        <taxon>Hexapoda</taxon>
        <taxon>Insecta</taxon>
        <taxon>Pterygota</taxon>
        <taxon>Neoptera</taxon>
        <taxon>Endopterygota</taxon>
        <taxon>Coleoptera</taxon>
        <taxon>Polyphaga</taxon>
        <taxon>Scarabaeiformia</taxon>
        <taxon>Scarabaeidae</taxon>
        <taxon>Dynastinae</taxon>
        <taxon>Oryctes</taxon>
    </lineage>
</organism>
<dbReference type="OrthoDB" id="191037at2759"/>
<dbReference type="Gene3D" id="3.90.1200.10">
    <property type="match status" value="1"/>
</dbReference>
<sequence>SGDANDFQVHIIVKSVPQSQTRAKSFRSLDFFETEINFYNKVWPQLDAFQKSKKLPELFDSIPLCLATFADGKTDFIALEDLSYQGFKALERSLGLDLDAALFTLKYFAKFHAIAVAYREQHPDEFKKMDEELKETYFDEKFRGWYHGTMDKLCTVIKDAAEKELPPSYLEKIEHIFSQDLYGNISLSLKKRTGLTAITHGDCWPPNFLIQEQDGSKKLALIDFQLSR</sequence>
<dbReference type="GO" id="GO:0016740">
    <property type="term" value="F:transferase activity"/>
    <property type="evidence" value="ECO:0007669"/>
    <property type="project" value="UniProtKB-KW"/>
</dbReference>
<dbReference type="PANTHER" id="PTHR11012">
    <property type="entry name" value="PROTEIN KINASE-LIKE DOMAIN-CONTAINING"/>
    <property type="match status" value="1"/>
</dbReference>
<reference evidence="2 3" key="1">
    <citation type="submission" date="2015-09" db="EMBL/GenBank/DDBJ databases">
        <title>Draft genome of the scarab beetle Oryctes borbonicus.</title>
        <authorList>
            <person name="Meyer J.M."/>
            <person name="Markov G.V."/>
            <person name="Baskaran P."/>
            <person name="Herrmann M."/>
            <person name="Sommer R.J."/>
            <person name="Roedelsperger C."/>
        </authorList>
    </citation>
    <scope>NUCLEOTIDE SEQUENCE [LARGE SCALE GENOMIC DNA]</scope>
    <source>
        <strain evidence="2">OB123</strain>
        <tissue evidence="2">Whole animal</tissue>
    </source>
</reference>
<comment type="caution">
    <text evidence="2">The sequence shown here is derived from an EMBL/GenBank/DDBJ whole genome shotgun (WGS) entry which is preliminary data.</text>
</comment>
<dbReference type="Proteomes" id="UP000051574">
    <property type="component" value="Unassembled WGS sequence"/>
</dbReference>
<dbReference type="SUPFAM" id="SSF56112">
    <property type="entry name" value="Protein kinase-like (PK-like)"/>
    <property type="match status" value="1"/>
</dbReference>
<gene>
    <name evidence="2" type="ORF">AMK59_1654</name>
</gene>
<dbReference type="AlphaFoldDB" id="A0A0T6BDM4"/>
<dbReference type="InterPro" id="IPR011009">
    <property type="entry name" value="Kinase-like_dom_sf"/>
</dbReference>
<evidence type="ECO:0000313" key="3">
    <source>
        <dbReference type="Proteomes" id="UP000051574"/>
    </source>
</evidence>
<name>A0A0T6BDM4_9SCAR</name>
<feature type="non-terminal residue" evidence="2">
    <location>
        <position position="1"/>
    </location>
</feature>
<proteinExistence type="predicted"/>
<protein>
    <submittedName>
        <fullName evidence="2">Phosphotransferase</fullName>
    </submittedName>
</protein>
<accession>A0A0T6BDM4</accession>
<keyword evidence="3" id="KW-1185">Reference proteome</keyword>
<evidence type="ECO:0000259" key="1">
    <source>
        <dbReference type="SMART" id="SM00587"/>
    </source>
</evidence>
<feature type="domain" description="CHK kinase-like" evidence="1">
    <location>
        <begin position="77"/>
        <end position="228"/>
    </location>
</feature>
<dbReference type="PANTHER" id="PTHR11012:SF30">
    <property type="entry name" value="PROTEIN KINASE-LIKE DOMAIN-CONTAINING"/>
    <property type="match status" value="1"/>
</dbReference>
<dbReference type="InterPro" id="IPR004119">
    <property type="entry name" value="EcKL"/>
</dbReference>
<evidence type="ECO:0000313" key="2">
    <source>
        <dbReference type="EMBL" id="KRT85442.1"/>
    </source>
</evidence>